<dbReference type="STRING" id="145388.A0A0D2MP83"/>
<reference evidence="1 2" key="1">
    <citation type="journal article" date="2013" name="BMC Genomics">
        <title>Reconstruction of the lipid metabolism for the microalga Monoraphidium neglectum from its genome sequence reveals characteristics suitable for biofuel production.</title>
        <authorList>
            <person name="Bogen C."/>
            <person name="Al-Dilaimi A."/>
            <person name="Albersmeier A."/>
            <person name="Wichmann J."/>
            <person name="Grundmann M."/>
            <person name="Rupp O."/>
            <person name="Lauersen K.J."/>
            <person name="Blifernez-Klassen O."/>
            <person name="Kalinowski J."/>
            <person name="Goesmann A."/>
            <person name="Mussgnug J.H."/>
            <person name="Kruse O."/>
        </authorList>
    </citation>
    <scope>NUCLEOTIDE SEQUENCE [LARGE SCALE GENOMIC DNA]</scope>
    <source>
        <strain evidence="1 2">SAG 48.87</strain>
    </source>
</reference>
<gene>
    <name evidence="1" type="ORF">MNEG_5628</name>
</gene>
<evidence type="ECO:0000313" key="2">
    <source>
        <dbReference type="Proteomes" id="UP000054498"/>
    </source>
</evidence>
<accession>A0A0D2MP83</accession>
<protein>
    <submittedName>
        <fullName evidence="1">Uncharacterized protein</fullName>
    </submittedName>
</protein>
<dbReference type="Proteomes" id="UP000054498">
    <property type="component" value="Unassembled WGS sequence"/>
</dbReference>
<dbReference type="RefSeq" id="XP_013901351.1">
    <property type="nucleotide sequence ID" value="XM_014045897.1"/>
</dbReference>
<organism evidence="1 2">
    <name type="scientific">Monoraphidium neglectum</name>
    <dbReference type="NCBI Taxonomy" id="145388"/>
    <lineage>
        <taxon>Eukaryota</taxon>
        <taxon>Viridiplantae</taxon>
        <taxon>Chlorophyta</taxon>
        <taxon>core chlorophytes</taxon>
        <taxon>Chlorophyceae</taxon>
        <taxon>CS clade</taxon>
        <taxon>Sphaeropleales</taxon>
        <taxon>Selenastraceae</taxon>
        <taxon>Monoraphidium</taxon>
    </lineage>
</organism>
<sequence>MAGIAVKSTAPPEAPAGAAAGAGAQAGFYAPRGGVIGGPATMRVRAPPQPQHLEQFQEAARRAAADAAAPAWPDCAVSPAAVQALLSGGPGALARCRELGLITALLDHWAALGEAPEEAWWAAVERESRALLRGAPPQQAADLLSAAARAGRRPGAAWLAAAQDELCAAWDRGAGPSLDAWAAALGALVRMGAALDRRFCQRLLAATADQLRSAPPAAAARLLWGVAKARLAPGPAWLAALRGALERAAPELGAHQLAGCLRSLAILGERAGPQEVLGAAGGLLAQELALRPGGAGPGELAQALWALARLGHRPAPGSLCPVDALLPAVLEQLPRLSPPQLSG</sequence>
<evidence type="ECO:0000313" key="1">
    <source>
        <dbReference type="EMBL" id="KIZ02332.1"/>
    </source>
</evidence>
<dbReference type="EMBL" id="KK101073">
    <property type="protein sequence ID" value="KIZ02332.1"/>
    <property type="molecule type" value="Genomic_DNA"/>
</dbReference>
<dbReference type="GeneID" id="25738505"/>
<name>A0A0D2MP83_9CHLO</name>
<dbReference type="KEGG" id="mng:MNEG_5628"/>
<proteinExistence type="predicted"/>
<dbReference type="OrthoDB" id="10669949at2759"/>
<dbReference type="AlphaFoldDB" id="A0A0D2MP83"/>
<keyword evidence="2" id="KW-1185">Reference proteome</keyword>